<sequence length="108" mass="12790">MAFPMLSIDLKDILDTSIYIVRTIRKINNLSQEQKHHSTLLQTLSAMVEQLTSNIQDYVLDDTHLSLWSTAVNTCEMRIKEIEIALEKKGRRWDVIWVMWYFSRSEMI</sequence>
<reference evidence="1 2" key="1">
    <citation type="journal article" date="2013" name="BMC Genomics">
        <title>Genomics-driven discovery of the pneumocandin biosynthetic gene cluster in the fungus Glarea lozoyensis.</title>
        <authorList>
            <person name="Chen L."/>
            <person name="Yue Q."/>
            <person name="Zhang X."/>
            <person name="Xiang M."/>
            <person name="Wang C."/>
            <person name="Li S."/>
            <person name="Che Y."/>
            <person name="Ortiz-Lopez F.J."/>
            <person name="Bills G.F."/>
            <person name="Liu X."/>
            <person name="An Z."/>
        </authorList>
    </citation>
    <scope>NUCLEOTIDE SEQUENCE [LARGE SCALE GENOMIC DNA]</scope>
    <source>
        <strain evidence="2">ATCC 20868 / MF5171</strain>
    </source>
</reference>
<keyword evidence="2" id="KW-1185">Reference proteome</keyword>
<evidence type="ECO:0000313" key="1">
    <source>
        <dbReference type="EMBL" id="EPE26023.1"/>
    </source>
</evidence>
<accession>S3DHG1</accession>
<protein>
    <submittedName>
        <fullName evidence="1">Uncharacterized protein</fullName>
    </submittedName>
</protein>
<dbReference type="EMBL" id="KE145371">
    <property type="protein sequence ID" value="EPE26023.1"/>
    <property type="molecule type" value="Genomic_DNA"/>
</dbReference>
<dbReference type="Proteomes" id="UP000016922">
    <property type="component" value="Unassembled WGS sequence"/>
</dbReference>
<proteinExistence type="predicted"/>
<organism evidence="1 2">
    <name type="scientific">Glarea lozoyensis (strain ATCC 20868 / MF5171)</name>
    <dbReference type="NCBI Taxonomy" id="1116229"/>
    <lineage>
        <taxon>Eukaryota</taxon>
        <taxon>Fungi</taxon>
        <taxon>Dikarya</taxon>
        <taxon>Ascomycota</taxon>
        <taxon>Pezizomycotina</taxon>
        <taxon>Leotiomycetes</taxon>
        <taxon>Helotiales</taxon>
        <taxon>Helotiaceae</taxon>
        <taxon>Glarea</taxon>
    </lineage>
</organism>
<dbReference type="HOGENOM" id="CLU_2197246_0_0_1"/>
<dbReference type="KEGG" id="glz:GLAREA_01935"/>
<evidence type="ECO:0000313" key="2">
    <source>
        <dbReference type="Proteomes" id="UP000016922"/>
    </source>
</evidence>
<name>S3DHG1_GLAL2</name>
<dbReference type="GeneID" id="19460993"/>
<dbReference type="AlphaFoldDB" id="S3DHG1"/>
<dbReference type="RefSeq" id="XP_008087342.1">
    <property type="nucleotide sequence ID" value="XM_008089151.1"/>
</dbReference>
<gene>
    <name evidence="1" type="ORF">GLAREA_01935</name>
</gene>